<feature type="region of interest" description="Disordered" evidence="1">
    <location>
        <begin position="1"/>
        <end position="50"/>
    </location>
</feature>
<proteinExistence type="predicted"/>
<evidence type="ECO:0000256" key="1">
    <source>
        <dbReference type="SAM" id="MobiDB-lite"/>
    </source>
</evidence>
<reference evidence="3" key="1">
    <citation type="submission" date="2023-07" db="EMBL/GenBank/DDBJ databases">
        <title>30 novel species of actinomycetes from the DSMZ collection.</title>
        <authorList>
            <person name="Nouioui I."/>
        </authorList>
    </citation>
    <scope>NUCLEOTIDE SEQUENCE [LARGE SCALE GENOMIC DNA]</scope>
    <source>
        <strain evidence="3">DSM 45834</strain>
    </source>
</reference>
<accession>A0ABU2NIL2</accession>
<name>A0ABU2NIL2_9PSEU</name>
<comment type="caution">
    <text evidence="2">The sequence shown here is derived from an EMBL/GenBank/DDBJ whole genome shotgun (WGS) entry which is preliminary data.</text>
</comment>
<dbReference type="Proteomes" id="UP001183202">
    <property type="component" value="Unassembled WGS sequence"/>
</dbReference>
<protein>
    <submittedName>
        <fullName evidence="2">Uncharacterized protein</fullName>
    </submittedName>
</protein>
<keyword evidence="3" id="KW-1185">Reference proteome</keyword>
<organism evidence="2 3">
    <name type="scientific">Pseudonocardia charpentierae</name>
    <dbReference type="NCBI Taxonomy" id="3075545"/>
    <lineage>
        <taxon>Bacteria</taxon>
        <taxon>Bacillati</taxon>
        <taxon>Actinomycetota</taxon>
        <taxon>Actinomycetes</taxon>
        <taxon>Pseudonocardiales</taxon>
        <taxon>Pseudonocardiaceae</taxon>
        <taxon>Pseudonocardia</taxon>
    </lineage>
</organism>
<gene>
    <name evidence="2" type="ORF">RM445_26500</name>
</gene>
<evidence type="ECO:0000313" key="3">
    <source>
        <dbReference type="Proteomes" id="UP001183202"/>
    </source>
</evidence>
<feature type="compositionally biased region" description="Pro residues" evidence="1">
    <location>
        <begin position="39"/>
        <end position="48"/>
    </location>
</feature>
<evidence type="ECO:0000313" key="2">
    <source>
        <dbReference type="EMBL" id="MDT0353069.1"/>
    </source>
</evidence>
<sequence>MTQPFDPHQYGQQQAPTPGWAPPGSVPDPRQWQQMPPYGAYPPPPPPAPKKRKWPWVVGGLFVLLFVVPALGNSRSSSTPPSTTVASAPPSAVAAAPAVPLKAVDDDAPAAVTSGPKTSFGDGTWVVGEDIVPGNYKSAGAQSGLFEYCQITTHSDENAESSFLDWKNANADEPIRVKVSGKVKSVKVSGCEDFVKVG</sequence>
<dbReference type="EMBL" id="JAVREJ010000025">
    <property type="protein sequence ID" value="MDT0353069.1"/>
    <property type="molecule type" value="Genomic_DNA"/>
</dbReference>